<dbReference type="HAMAP" id="MF_00542">
    <property type="entry name" value="Butyrate_kinase"/>
    <property type="match status" value="1"/>
</dbReference>
<organism evidence="11 12">
    <name type="scientific">Lactonifactor longoviformis DSM 17459</name>
    <dbReference type="NCBI Taxonomy" id="1122155"/>
    <lineage>
        <taxon>Bacteria</taxon>
        <taxon>Bacillati</taxon>
        <taxon>Bacillota</taxon>
        <taxon>Clostridia</taxon>
        <taxon>Eubacteriales</taxon>
        <taxon>Clostridiaceae</taxon>
        <taxon>Lactonifactor</taxon>
    </lineage>
</organism>
<keyword evidence="6 9" id="KW-0418">Kinase</keyword>
<comment type="similarity">
    <text evidence="2 9 10">Belongs to the acetokinase family.</text>
</comment>
<dbReference type="STRING" id="1122155.SAMN02745158_02294"/>
<dbReference type="SUPFAM" id="SSF53067">
    <property type="entry name" value="Actin-like ATPase domain"/>
    <property type="match status" value="2"/>
</dbReference>
<dbReference type="NCBIfam" id="TIGR02707">
    <property type="entry name" value="butyr_kinase"/>
    <property type="match status" value="1"/>
</dbReference>
<dbReference type="InterPro" id="IPR011245">
    <property type="entry name" value="Butyrate_kin"/>
</dbReference>
<proteinExistence type="inferred from homology"/>
<dbReference type="PANTHER" id="PTHR21060">
    <property type="entry name" value="ACETATE KINASE"/>
    <property type="match status" value="1"/>
</dbReference>
<name>A0A1M4YBU2_9CLOT</name>
<evidence type="ECO:0000256" key="1">
    <source>
        <dbReference type="ARBA" id="ARBA00004496"/>
    </source>
</evidence>
<dbReference type="InterPro" id="IPR023865">
    <property type="entry name" value="Aliphatic_acid_kinase_CS"/>
</dbReference>
<dbReference type="CDD" id="cd24011">
    <property type="entry name" value="ASKHA_NBD_BK"/>
    <property type="match status" value="1"/>
</dbReference>
<dbReference type="GO" id="GO:0005737">
    <property type="term" value="C:cytoplasm"/>
    <property type="evidence" value="ECO:0007669"/>
    <property type="project" value="UniProtKB-SubCell"/>
</dbReference>
<gene>
    <name evidence="9" type="primary">buk</name>
    <name evidence="11" type="ORF">SAMN02745158_02294</name>
</gene>
<dbReference type="PROSITE" id="PS01075">
    <property type="entry name" value="ACETATE_KINASE_1"/>
    <property type="match status" value="1"/>
</dbReference>
<dbReference type="Proteomes" id="UP000184245">
    <property type="component" value="Unassembled WGS sequence"/>
</dbReference>
<evidence type="ECO:0000256" key="5">
    <source>
        <dbReference type="ARBA" id="ARBA00022741"/>
    </source>
</evidence>
<sequence>MNYRLLIINMGSTSTKVGVYSDDTALWVQSITHPREEIAGYLHFMDQYEYRMEAILALLKEKGERLEAFHAIVSRGGTIQPVRGGTYKITGKMLADSQCGRYGDHPCNIGGQIAYDLGQKYNIPAFTVDPPVCNEMCEEAVYSGLPEIERIASFQALNHRATARKYCRDHGVDYAETHLIVAHMGGGITVAAHEKGKIIDVNNGLAGDGPFALERSGDLPVGELIKLCYSGRYTQDEMLRRVNGRGGMAAYLGTVDGQEVQRRIDSGDKRAESVTRAMAYQVSKEIGGIAAVMKGRIDAIVLTAGLGYWDYFVNLIKERVSFIAPVAVYPGENEMESLALGALRVLHREEPIQNYDEQSA</sequence>
<comment type="subcellular location">
    <subcellularLocation>
        <location evidence="1 9">Cytoplasm</location>
    </subcellularLocation>
</comment>
<reference evidence="11 12" key="1">
    <citation type="submission" date="2016-11" db="EMBL/GenBank/DDBJ databases">
        <authorList>
            <person name="Jaros S."/>
            <person name="Januszkiewicz K."/>
            <person name="Wedrychowicz H."/>
        </authorList>
    </citation>
    <scope>NUCLEOTIDE SEQUENCE [LARGE SCALE GENOMIC DNA]</scope>
    <source>
        <strain evidence="11 12">DSM 17459</strain>
    </source>
</reference>
<evidence type="ECO:0000256" key="9">
    <source>
        <dbReference type="HAMAP-Rule" id="MF_00542"/>
    </source>
</evidence>
<evidence type="ECO:0000256" key="8">
    <source>
        <dbReference type="ARBA" id="ARBA00048596"/>
    </source>
</evidence>
<dbReference type="GO" id="GO:0008776">
    <property type="term" value="F:acetate kinase activity"/>
    <property type="evidence" value="ECO:0007669"/>
    <property type="project" value="TreeGrafter"/>
</dbReference>
<dbReference type="NCBIfam" id="NF002834">
    <property type="entry name" value="PRK03011.1-5"/>
    <property type="match status" value="1"/>
</dbReference>
<dbReference type="EMBL" id="FQVI01000011">
    <property type="protein sequence ID" value="SHF02982.1"/>
    <property type="molecule type" value="Genomic_DNA"/>
</dbReference>
<accession>A0A1M4YBU2</accession>
<dbReference type="PIRSF" id="PIRSF036458">
    <property type="entry name" value="Butyrate_kin"/>
    <property type="match status" value="1"/>
</dbReference>
<evidence type="ECO:0000256" key="7">
    <source>
        <dbReference type="ARBA" id="ARBA00022840"/>
    </source>
</evidence>
<dbReference type="PANTHER" id="PTHR21060:SF3">
    <property type="entry name" value="BUTYRATE KINASE 2-RELATED"/>
    <property type="match status" value="1"/>
</dbReference>
<evidence type="ECO:0000256" key="4">
    <source>
        <dbReference type="ARBA" id="ARBA00022679"/>
    </source>
</evidence>
<keyword evidence="7 9" id="KW-0067">ATP-binding</keyword>
<protein>
    <recommendedName>
        <fullName evidence="9">Probable butyrate kinase</fullName>
        <shortName evidence="9">BK</shortName>
        <ecNumber evidence="9">2.7.2.7</ecNumber>
    </recommendedName>
    <alternativeName>
        <fullName evidence="9">Branched-chain carboxylic acid kinase</fullName>
    </alternativeName>
</protein>
<dbReference type="RefSeq" id="WP_072851833.1">
    <property type="nucleotide sequence ID" value="NZ_FQVI01000011.1"/>
</dbReference>
<evidence type="ECO:0000256" key="6">
    <source>
        <dbReference type="ARBA" id="ARBA00022777"/>
    </source>
</evidence>
<dbReference type="OrthoDB" id="9771859at2"/>
<evidence type="ECO:0000256" key="3">
    <source>
        <dbReference type="ARBA" id="ARBA00022490"/>
    </source>
</evidence>
<evidence type="ECO:0000256" key="10">
    <source>
        <dbReference type="RuleBase" id="RU003835"/>
    </source>
</evidence>
<keyword evidence="12" id="KW-1185">Reference proteome</keyword>
<dbReference type="GO" id="GO:0006083">
    <property type="term" value="P:acetate metabolic process"/>
    <property type="evidence" value="ECO:0007669"/>
    <property type="project" value="TreeGrafter"/>
</dbReference>
<evidence type="ECO:0000256" key="2">
    <source>
        <dbReference type="ARBA" id="ARBA00008748"/>
    </source>
</evidence>
<keyword evidence="4 9" id="KW-0808">Transferase</keyword>
<dbReference type="GO" id="GO:0005524">
    <property type="term" value="F:ATP binding"/>
    <property type="evidence" value="ECO:0007669"/>
    <property type="project" value="UniProtKB-KW"/>
</dbReference>
<dbReference type="GO" id="GO:0047761">
    <property type="term" value="F:butyrate kinase activity"/>
    <property type="evidence" value="ECO:0007669"/>
    <property type="project" value="UniProtKB-UniRule"/>
</dbReference>
<dbReference type="PROSITE" id="PS01076">
    <property type="entry name" value="ACETATE_KINASE_2"/>
    <property type="match status" value="1"/>
</dbReference>
<keyword evidence="3 9" id="KW-0963">Cytoplasm</keyword>
<dbReference type="Gene3D" id="3.30.420.40">
    <property type="match status" value="2"/>
</dbReference>
<keyword evidence="5 9" id="KW-0547">Nucleotide-binding</keyword>
<evidence type="ECO:0000313" key="11">
    <source>
        <dbReference type="EMBL" id="SHF02982.1"/>
    </source>
</evidence>
<dbReference type="AlphaFoldDB" id="A0A1M4YBU2"/>
<comment type="catalytic activity">
    <reaction evidence="8 9">
        <text>butanoate + ATP = butanoyl phosphate + ADP</text>
        <dbReference type="Rhea" id="RHEA:13585"/>
        <dbReference type="ChEBI" id="CHEBI:17968"/>
        <dbReference type="ChEBI" id="CHEBI:30616"/>
        <dbReference type="ChEBI" id="CHEBI:58079"/>
        <dbReference type="ChEBI" id="CHEBI:456216"/>
        <dbReference type="EC" id="2.7.2.7"/>
    </reaction>
</comment>
<dbReference type="Pfam" id="PF00871">
    <property type="entry name" value="Acetate_kinase"/>
    <property type="match status" value="1"/>
</dbReference>
<dbReference type="InterPro" id="IPR000890">
    <property type="entry name" value="Aliphatic_acid_kin_short-chain"/>
</dbReference>
<dbReference type="InterPro" id="IPR043129">
    <property type="entry name" value="ATPase_NBD"/>
</dbReference>
<dbReference type="EC" id="2.7.2.7" evidence="9"/>
<evidence type="ECO:0000313" key="12">
    <source>
        <dbReference type="Proteomes" id="UP000184245"/>
    </source>
</evidence>
<dbReference type="PRINTS" id="PR00471">
    <property type="entry name" value="ACETATEKNASE"/>
</dbReference>